<keyword evidence="1" id="KW-0732">Signal</keyword>
<dbReference type="Pfam" id="PF13531">
    <property type="entry name" value="SBP_bac_11"/>
    <property type="match status" value="1"/>
</dbReference>
<dbReference type="Proteomes" id="UP000295388">
    <property type="component" value="Unassembled WGS sequence"/>
</dbReference>
<protein>
    <submittedName>
        <fullName evidence="2">Iron(III) transport system substrate-binding protein</fullName>
    </submittedName>
</protein>
<gene>
    <name evidence="2" type="ORF">EV643_107334</name>
</gene>
<sequence>MVLAAVLSGCLSSGEGAAEAAAGFESISSGATSEGAVTWYVSIPEAVAKGVADAFSGKYGIGVEMTVLTSGLLATRYSSEMSSGKSAADVVTLADPVFFKDAVAKQWVGGLDPADEPALETWPDTALRENSYALVNIQPIGVTIDTKKAKAADFGSWEGLLAPSLKGQVYLVNPANVPSWLAHMNLLRKTYGDGFLAKLAAQSPKLVDSSVPGVQQVAAGSGTLVYPSLLSVSRPLSAKGASVETVFPSPTTGVEQFAAVSSAAPHPNAARLFLNFLLTEEAQKILNKGTGSSPLGNLEGTVPLPDGYVSPDVEAALAAKAEIVSGLGLG</sequence>
<dbReference type="Gene3D" id="3.40.190.10">
    <property type="entry name" value="Periplasmic binding protein-like II"/>
    <property type="match status" value="2"/>
</dbReference>
<accession>A0A4R6KHT1</accession>
<name>A0A4R6KHT1_9ACTN</name>
<dbReference type="PANTHER" id="PTHR30006">
    <property type="entry name" value="THIAMINE-BINDING PERIPLASMIC PROTEIN-RELATED"/>
    <property type="match status" value="1"/>
</dbReference>
<evidence type="ECO:0000313" key="2">
    <source>
        <dbReference type="EMBL" id="TDO48704.1"/>
    </source>
</evidence>
<dbReference type="EMBL" id="SNWQ01000007">
    <property type="protein sequence ID" value="TDO48704.1"/>
    <property type="molecule type" value="Genomic_DNA"/>
</dbReference>
<organism evidence="2 3">
    <name type="scientific">Kribbella caucasensis</name>
    <dbReference type="NCBI Taxonomy" id="2512215"/>
    <lineage>
        <taxon>Bacteria</taxon>
        <taxon>Bacillati</taxon>
        <taxon>Actinomycetota</taxon>
        <taxon>Actinomycetes</taxon>
        <taxon>Propionibacteriales</taxon>
        <taxon>Kribbellaceae</taxon>
        <taxon>Kribbella</taxon>
    </lineage>
</organism>
<keyword evidence="3" id="KW-1185">Reference proteome</keyword>
<proteinExistence type="predicted"/>
<evidence type="ECO:0000256" key="1">
    <source>
        <dbReference type="ARBA" id="ARBA00022729"/>
    </source>
</evidence>
<reference evidence="2 3" key="1">
    <citation type="submission" date="2019-03" db="EMBL/GenBank/DDBJ databases">
        <title>Genomic Encyclopedia of Type Strains, Phase III (KMG-III): the genomes of soil and plant-associated and newly described type strains.</title>
        <authorList>
            <person name="Whitman W."/>
        </authorList>
    </citation>
    <scope>NUCLEOTIDE SEQUENCE [LARGE SCALE GENOMIC DNA]</scope>
    <source>
        <strain evidence="2 3">VKM Ac-2527</strain>
    </source>
</reference>
<dbReference type="RefSeq" id="WP_166665466.1">
    <property type="nucleotide sequence ID" value="NZ_SNWQ01000007.1"/>
</dbReference>
<evidence type="ECO:0000313" key="3">
    <source>
        <dbReference type="Proteomes" id="UP000295388"/>
    </source>
</evidence>
<dbReference type="SUPFAM" id="SSF53850">
    <property type="entry name" value="Periplasmic binding protein-like II"/>
    <property type="match status" value="1"/>
</dbReference>
<dbReference type="AlphaFoldDB" id="A0A4R6KHT1"/>
<comment type="caution">
    <text evidence="2">The sequence shown here is derived from an EMBL/GenBank/DDBJ whole genome shotgun (WGS) entry which is preliminary data.</text>
</comment>